<evidence type="ECO:0000313" key="3">
    <source>
        <dbReference type="Proteomes" id="UP001345219"/>
    </source>
</evidence>
<reference evidence="2 3" key="1">
    <citation type="journal article" date="2023" name="Hortic Res">
        <title>Pangenome of water caltrop reveals structural variations and asymmetric subgenome divergence after allopolyploidization.</title>
        <authorList>
            <person name="Zhang X."/>
            <person name="Chen Y."/>
            <person name="Wang L."/>
            <person name="Yuan Y."/>
            <person name="Fang M."/>
            <person name="Shi L."/>
            <person name="Lu R."/>
            <person name="Comes H.P."/>
            <person name="Ma Y."/>
            <person name="Chen Y."/>
            <person name="Huang G."/>
            <person name="Zhou Y."/>
            <person name="Zheng Z."/>
            <person name="Qiu Y."/>
        </authorList>
    </citation>
    <scope>NUCLEOTIDE SEQUENCE [LARGE SCALE GENOMIC DNA]</scope>
    <source>
        <tissue evidence="2">Roots</tissue>
    </source>
</reference>
<keyword evidence="3" id="KW-1185">Reference proteome</keyword>
<keyword evidence="1" id="KW-0812">Transmembrane</keyword>
<evidence type="ECO:0000313" key="2">
    <source>
        <dbReference type="EMBL" id="KAK4741261.1"/>
    </source>
</evidence>
<feature type="transmembrane region" description="Helical" evidence="1">
    <location>
        <begin position="21"/>
        <end position="40"/>
    </location>
</feature>
<keyword evidence="1" id="KW-0472">Membrane</keyword>
<organism evidence="2 3">
    <name type="scientific">Trapa incisa</name>
    <dbReference type="NCBI Taxonomy" id="236973"/>
    <lineage>
        <taxon>Eukaryota</taxon>
        <taxon>Viridiplantae</taxon>
        <taxon>Streptophyta</taxon>
        <taxon>Embryophyta</taxon>
        <taxon>Tracheophyta</taxon>
        <taxon>Spermatophyta</taxon>
        <taxon>Magnoliopsida</taxon>
        <taxon>eudicotyledons</taxon>
        <taxon>Gunneridae</taxon>
        <taxon>Pentapetalae</taxon>
        <taxon>rosids</taxon>
        <taxon>malvids</taxon>
        <taxon>Myrtales</taxon>
        <taxon>Lythraceae</taxon>
        <taxon>Trapa</taxon>
    </lineage>
</organism>
<dbReference type="AlphaFoldDB" id="A0AAN7J8Z2"/>
<comment type="caution">
    <text evidence="2">The sequence shown here is derived from an EMBL/GenBank/DDBJ whole genome shotgun (WGS) entry which is preliminary data.</text>
</comment>
<dbReference type="PANTHER" id="PTHR48175">
    <property type="entry name" value="OS04G0581700 PROTEIN"/>
    <property type="match status" value="1"/>
</dbReference>
<keyword evidence="1" id="KW-1133">Transmembrane helix</keyword>
<proteinExistence type="predicted"/>
<dbReference type="EMBL" id="JAXIOK010000024">
    <property type="protein sequence ID" value="KAK4741261.1"/>
    <property type="molecule type" value="Genomic_DNA"/>
</dbReference>
<dbReference type="Proteomes" id="UP001345219">
    <property type="component" value="Chromosome 19"/>
</dbReference>
<accession>A0AAN7J8Z2</accession>
<sequence>MGKRMDRDDSHSQRYFKGRSSISHPSLHSIIIVIFFFVLYKSNWSSLSSGHLLSASSGSLSKTPRLIVARPLTHSHSPGVSAFDLSRESAEDRDSYRERIEVEEMILVTILAELMEEYMAVLARALEHVFLGFPFPRRVRFLILCNLPFATSPPPPPYPIPLPSAYSPSSGVH</sequence>
<gene>
    <name evidence="2" type="ORF">SAY87_024849</name>
</gene>
<dbReference type="PANTHER" id="PTHR48175:SF3">
    <property type="entry name" value="OS04G0581700 PROTEIN"/>
    <property type="match status" value="1"/>
</dbReference>
<name>A0AAN7J8Z2_9MYRT</name>
<protein>
    <submittedName>
        <fullName evidence="2">Uncharacterized protein</fullName>
    </submittedName>
</protein>
<evidence type="ECO:0000256" key="1">
    <source>
        <dbReference type="SAM" id="Phobius"/>
    </source>
</evidence>